<feature type="compositionally biased region" description="Low complexity" evidence="1">
    <location>
        <begin position="23"/>
        <end position="34"/>
    </location>
</feature>
<dbReference type="KEGG" id="minf:MESINF_2572"/>
<proteinExistence type="predicted"/>
<name>A0A7Z7LHD2_9BACT</name>
<dbReference type="AlphaFoldDB" id="A0A7Z7LHD2"/>
<evidence type="ECO:0000313" key="2">
    <source>
        <dbReference type="EMBL" id="SSC14012.1"/>
    </source>
</evidence>
<sequence length="51" mass="5331">MTTKVPDDIIKNWGRNGFDGVNAPAGASRGSGAALKNRTNRNANNEFALAA</sequence>
<evidence type="ECO:0000256" key="1">
    <source>
        <dbReference type="SAM" id="MobiDB-lite"/>
    </source>
</evidence>
<protein>
    <submittedName>
        <fullName evidence="2">Uncharacterized protein</fullName>
    </submittedName>
</protein>
<gene>
    <name evidence="2" type="ORF">MESINF_2572</name>
</gene>
<keyword evidence="3" id="KW-1185">Reference proteome</keyword>
<dbReference type="EMBL" id="LS974202">
    <property type="protein sequence ID" value="SSC14012.1"/>
    <property type="molecule type" value="Genomic_DNA"/>
</dbReference>
<organism evidence="2 3">
    <name type="scientific">Mesotoga infera</name>
    <dbReference type="NCBI Taxonomy" id="1236046"/>
    <lineage>
        <taxon>Bacteria</taxon>
        <taxon>Thermotogati</taxon>
        <taxon>Thermotogota</taxon>
        <taxon>Thermotogae</taxon>
        <taxon>Kosmotogales</taxon>
        <taxon>Kosmotogaceae</taxon>
        <taxon>Mesotoga</taxon>
    </lineage>
</organism>
<feature type="region of interest" description="Disordered" evidence="1">
    <location>
        <begin position="20"/>
        <end position="51"/>
    </location>
</feature>
<dbReference type="Proteomes" id="UP000250796">
    <property type="component" value="Chromosome MESINF"/>
</dbReference>
<reference evidence="2 3" key="1">
    <citation type="submission" date="2017-01" db="EMBL/GenBank/DDBJ databases">
        <authorList>
            <person name="Erauso G."/>
        </authorList>
    </citation>
    <scope>NUCLEOTIDE SEQUENCE [LARGE SCALE GENOMIC DNA]</scope>
    <source>
        <strain evidence="2">MESINF1</strain>
    </source>
</reference>
<accession>A0A7Z7LHD2</accession>
<evidence type="ECO:0000313" key="3">
    <source>
        <dbReference type="Proteomes" id="UP000250796"/>
    </source>
</evidence>